<evidence type="ECO:0000256" key="6">
    <source>
        <dbReference type="ARBA" id="ARBA00022857"/>
    </source>
</evidence>
<evidence type="ECO:0000256" key="4">
    <source>
        <dbReference type="ARBA" id="ARBA00012229"/>
    </source>
</evidence>
<dbReference type="InterPro" id="IPR001433">
    <property type="entry name" value="OxRdtase_FAD/NAD-bd"/>
</dbReference>
<evidence type="ECO:0000259" key="13">
    <source>
        <dbReference type="PROSITE" id="PS51384"/>
    </source>
</evidence>
<feature type="domain" description="Globin" evidence="12">
    <location>
        <begin position="1"/>
        <end position="133"/>
    </location>
</feature>
<evidence type="ECO:0000256" key="10">
    <source>
        <dbReference type="ARBA" id="ARBA00049433"/>
    </source>
</evidence>
<reference evidence="14 15" key="1">
    <citation type="submission" date="2024-09" db="EMBL/GenBank/DDBJ databases">
        <title>The Natural Products Discovery Center: Release of the First 8490 Sequenced Strains for Exploring Actinobacteria Biosynthetic Diversity.</title>
        <authorList>
            <person name="Kalkreuter E."/>
            <person name="Kautsar S.A."/>
            <person name="Yang D."/>
            <person name="Bader C.D."/>
            <person name="Teijaro C.N."/>
            <person name="Fluegel L."/>
            <person name="Davis C.M."/>
            <person name="Simpson J.R."/>
            <person name="Lauterbach L."/>
            <person name="Steele A.D."/>
            <person name="Gui C."/>
            <person name="Meng S."/>
            <person name="Li G."/>
            <person name="Viehrig K."/>
            <person name="Ye F."/>
            <person name="Su P."/>
            <person name="Kiefer A.F."/>
            <person name="Nichols A."/>
            <person name="Cepeda A.J."/>
            <person name="Yan W."/>
            <person name="Fan B."/>
            <person name="Jiang Y."/>
            <person name="Adhikari A."/>
            <person name="Zheng C.-J."/>
            <person name="Schuster L."/>
            <person name="Cowan T.M."/>
            <person name="Smanski M.J."/>
            <person name="Chevrette M.G."/>
            <person name="De Carvalho L.P.S."/>
            <person name="Shen B."/>
        </authorList>
    </citation>
    <scope>NUCLEOTIDE SEQUENCE [LARGE SCALE GENOMIC DNA]</scope>
    <source>
        <strain evidence="14 15">NPDC059500</strain>
    </source>
</reference>
<evidence type="ECO:0000256" key="9">
    <source>
        <dbReference type="ARBA" id="ARBA00048649"/>
    </source>
</evidence>
<evidence type="ECO:0000259" key="12">
    <source>
        <dbReference type="PROSITE" id="PS01033"/>
    </source>
</evidence>
<keyword evidence="5" id="KW-0001">2Fe-2S</keyword>
<keyword evidence="11" id="KW-0479">Metal-binding</keyword>
<evidence type="ECO:0000256" key="11">
    <source>
        <dbReference type="RuleBase" id="RU000356"/>
    </source>
</evidence>
<evidence type="ECO:0000256" key="7">
    <source>
        <dbReference type="ARBA" id="ARBA00023014"/>
    </source>
</evidence>
<dbReference type="InterPro" id="IPR017927">
    <property type="entry name" value="FAD-bd_FR_type"/>
</dbReference>
<dbReference type="PRINTS" id="PR00410">
    <property type="entry name" value="PHEHYDRXLASE"/>
</dbReference>
<accession>A0ABW6H3W1</accession>
<dbReference type="Pfam" id="PF00042">
    <property type="entry name" value="Globin"/>
    <property type="match status" value="1"/>
</dbReference>
<keyword evidence="6" id="KW-0521">NADP</keyword>
<dbReference type="InterPro" id="IPR050415">
    <property type="entry name" value="MRET"/>
</dbReference>
<comment type="similarity">
    <text evidence="11">Belongs to the globin family.</text>
</comment>
<comment type="caution">
    <text evidence="14">The sequence shown here is derived from an EMBL/GenBank/DDBJ whole genome shotgun (WGS) entry which is preliminary data.</text>
</comment>
<evidence type="ECO:0000256" key="3">
    <source>
        <dbReference type="ARBA" id="ARBA00006401"/>
    </source>
</evidence>
<dbReference type="SUPFAM" id="SSF52343">
    <property type="entry name" value="Ferredoxin reductase-like, C-terminal NADP-linked domain"/>
    <property type="match status" value="1"/>
</dbReference>
<dbReference type="InterPro" id="IPR008333">
    <property type="entry name" value="Cbr1-like_FAD-bd_dom"/>
</dbReference>
<keyword evidence="11" id="KW-0561">Oxygen transport</keyword>
<dbReference type="Pfam" id="PF00970">
    <property type="entry name" value="FAD_binding_6"/>
    <property type="match status" value="1"/>
</dbReference>
<evidence type="ECO:0000256" key="2">
    <source>
        <dbReference type="ARBA" id="ARBA00001974"/>
    </source>
</evidence>
<evidence type="ECO:0000313" key="15">
    <source>
        <dbReference type="Proteomes" id="UP001599756"/>
    </source>
</evidence>
<dbReference type="InterPro" id="IPR009050">
    <property type="entry name" value="Globin-like_sf"/>
</dbReference>
<keyword evidence="11" id="KW-0813">Transport</keyword>
<dbReference type="PANTHER" id="PTHR47354">
    <property type="entry name" value="NADH OXIDOREDUCTASE HCR"/>
    <property type="match status" value="1"/>
</dbReference>
<dbReference type="Pfam" id="PF00175">
    <property type="entry name" value="NAD_binding_1"/>
    <property type="match status" value="1"/>
</dbReference>
<dbReference type="PANTHER" id="PTHR47354:SF5">
    <property type="entry name" value="PROTEIN RFBI"/>
    <property type="match status" value="1"/>
</dbReference>
<protein>
    <recommendedName>
        <fullName evidence="4">nitric oxide dioxygenase</fullName>
        <ecNumber evidence="4">1.14.12.17</ecNumber>
    </recommendedName>
</protein>
<name>A0ABW6H3W1_9ACTN</name>
<keyword evidence="7" id="KW-0411">Iron-sulfur</keyword>
<dbReference type="Proteomes" id="UP001599756">
    <property type="component" value="Unassembled WGS sequence"/>
</dbReference>
<dbReference type="Gene3D" id="3.40.50.80">
    <property type="entry name" value="Nucleotide-binding domain of ferredoxin-NADP reductase (FNR) module"/>
    <property type="match status" value="1"/>
</dbReference>
<dbReference type="PROSITE" id="PS01033">
    <property type="entry name" value="GLOBIN"/>
    <property type="match status" value="1"/>
</dbReference>
<sequence>MALDPALLCASLSVVERRANQASAYFYAHLFANNPDLRSLFPVEMAEQQDRLFAALTQLVVLLDAPERLDAYLAALGRDHRKFEVRPEHYPAVGASLLATLREFCGNTWTPAVEKAWTEAYSVISQAMIGAAAAVPPATPAWWDARVVERRQPLSDLVILTLAPDRPYIFVPGQYLTLCSPHAPRVWRPFSIANAPRPDGTVELHVRKVPEGLVSTALVDATHVGEALRLGPPLGDAVLPPGSQRPLLAVAGGTGWGQTKAVLEQVACAPRRTTLFLGGRCGVDHYDLAAVRLLTERHPWLEVVLIPGQGAPGSAVRMMQTAITDRGSWAGHDVHLSGPPDMVREVAGLLRSRCDVAGELIRHDPLPTTFCRSRPTNSADRFLMERDVCWINRTELGM</sequence>
<keyword evidence="8" id="KW-0520">NAD</keyword>
<keyword evidence="11" id="KW-0408">Iron</keyword>
<comment type="similarity">
    <text evidence="3">In the C-terminal section; belongs to the flavoprotein pyridine nucleotide cytochrome reductase family.</text>
</comment>
<dbReference type="Gene3D" id="2.40.30.10">
    <property type="entry name" value="Translation factors"/>
    <property type="match status" value="1"/>
</dbReference>
<comment type="cofactor">
    <cofactor evidence="2">
        <name>FAD</name>
        <dbReference type="ChEBI" id="CHEBI:57692"/>
    </cofactor>
</comment>
<dbReference type="InterPro" id="IPR017938">
    <property type="entry name" value="Riboflavin_synthase-like_b-brl"/>
</dbReference>
<keyword evidence="11" id="KW-0349">Heme</keyword>
<comment type="catalytic activity">
    <reaction evidence="9">
        <text>2 nitric oxide + NADH + 2 O2 = 2 nitrate + NAD(+) + H(+)</text>
        <dbReference type="Rhea" id="RHEA:19469"/>
        <dbReference type="ChEBI" id="CHEBI:15378"/>
        <dbReference type="ChEBI" id="CHEBI:15379"/>
        <dbReference type="ChEBI" id="CHEBI:16480"/>
        <dbReference type="ChEBI" id="CHEBI:17632"/>
        <dbReference type="ChEBI" id="CHEBI:57540"/>
        <dbReference type="ChEBI" id="CHEBI:57945"/>
        <dbReference type="EC" id="1.14.12.17"/>
    </reaction>
</comment>
<dbReference type="InterPro" id="IPR012292">
    <property type="entry name" value="Globin/Proto"/>
</dbReference>
<evidence type="ECO:0000256" key="1">
    <source>
        <dbReference type="ARBA" id="ARBA00001970"/>
    </source>
</evidence>
<dbReference type="InterPro" id="IPR039261">
    <property type="entry name" value="FNR_nucleotide-bd"/>
</dbReference>
<evidence type="ECO:0000313" key="14">
    <source>
        <dbReference type="EMBL" id="MFE1750980.1"/>
    </source>
</evidence>
<dbReference type="RefSeq" id="WP_381840690.1">
    <property type="nucleotide sequence ID" value="NZ_JBHYTS010000012.1"/>
</dbReference>
<gene>
    <name evidence="14" type="ORF">ACFW88_10635</name>
</gene>
<organism evidence="14 15">
    <name type="scientific">Streptomyces anandii</name>
    <dbReference type="NCBI Taxonomy" id="285454"/>
    <lineage>
        <taxon>Bacteria</taxon>
        <taxon>Bacillati</taxon>
        <taxon>Actinomycetota</taxon>
        <taxon>Actinomycetes</taxon>
        <taxon>Kitasatosporales</taxon>
        <taxon>Streptomycetaceae</taxon>
        <taxon>Streptomyces</taxon>
    </lineage>
</organism>
<dbReference type="CDD" id="cd19753">
    <property type="entry name" value="Mb-like_oxidoreductase"/>
    <property type="match status" value="1"/>
</dbReference>
<feature type="domain" description="FAD-binding FR-type" evidence="13">
    <location>
        <begin position="140"/>
        <end position="240"/>
    </location>
</feature>
<comment type="catalytic activity">
    <reaction evidence="10">
        <text>2 nitric oxide + NADPH + 2 O2 = 2 nitrate + NADP(+) + H(+)</text>
        <dbReference type="Rhea" id="RHEA:19465"/>
        <dbReference type="ChEBI" id="CHEBI:15378"/>
        <dbReference type="ChEBI" id="CHEBI:15379"/>
        <dbReference type="ChEBI" id="CHEBI:16480"/>
        <dbReference type="ChEBI" id="CHEBI:17632"/>
        <dbReference type="ChEBI" id="CHEBI:57783"/>
        <dbReference type="ChEBI" id="CHEBI:58349"/>
        <dbReference type="EC" id="1.14.12.17"/>
    </reaction>
</comment>
<evidence type="ECO:0000256" key="5">
    <source>
        <dbReference type="ARBA" id="ARBA00022714"/>
    </source>
</evidence>
<dbReference type="EMBL" id="JBHYTS010000012">
    <property type="protein sequence ID" value="MFE1750980.1"/>
    <property type="molecule type" value="Genomic_DNA"/>
</dbReference>
<dbReference type="PROSITE" id="PS51384">
    <property type="entry name" value="FAD_FR"/>
    <property type="match status" value="1"/>
</dbReference>
<proteinExistence type="inferred from homology"/>
<dbReference type="Gene3D" id="1.10.490.10">
    <property type="entry name" value="Globins"/>
    <property type="match status" value="1"/>
</dbReference>
<comment type="cofactor">
    <cofactor evidence="1">
        <name>heme b</name>
        <dbReference type="ChEBI" id="CHEBI:60344"/>
    </cofactor>
</comment>
<dbReference type="SUPFAM" id="SSF46458">
    <property type="entry name" value="Globin-like"/>
    <property type="match status" value="1"/>
</dbReference>
<dbReference type="SUPFAM" id="SSF63380">
    <property type="entry name" value="Riboflavin synthase domain-like"/>
    <property type="match status" value="1"/>
</dbReference>
<dbReference type="InterPro" id="IPR000971">
    <property type="entry name" value="Globin"/>
</dbReference>
<evidence type="ECO:0000256" key="8">
    <source>
        <dbReference type="ARBA" id="ARBA00023027"/>
    </source>
</evidence>
<keyword evidence="15" id="KW-1185">Reference proteome</keyword>
<dbReference type="EC" id="1.14.12.17" evidence="4"/>